<reference evidence="1" key="1">
    <citation type="journal article" date="2015" name="Genom Data">
        <title>Genome sequences of six Phytophthora species associated with forests in New Zealand.</title>
        <authorList>
            <person name="Studholme D.J."/>
            <person name="McDougal R.L."/>
            <person name="Sambles C."/>
            <person name="Hansen E."/>
            <person name="Hardy G."/>
            <person name="Grant M."/>
            <person name="Ganley R.J."/>
            <person name="Williams N.M."/>
        </authorList>
    </citation>
    <scope>NUCLEOTIDE SEQUENCE</scope>
    <source>
        <strain evidence="1">NZFS 3630</strain>
    </source>
</reference>
<protein>
    <recommendedName>
        <fullName evidence="3">PX domain-containing protein</fullName>
    </recommendedName>
</protein>
<accession>A0A921SF38</accession>
<name>A0A921SF38_9STRA</name>
<sequence length="240" mass="27308">MTTESTATMPMLQHLSPVKIEPTRSSKISLCLVFLEKIDRIEINSTKEHDGVVYYVLDVFLKHSTSHIPTIKMTTASANGGQPDYQLERRFNDFANLRYEVWLHAQHRHVGPCTCAYCNAFMKYIELSISQPRLFVKLGAGVNTRKVLMTRFCNAFIAMTIGGKTETWPRDIECGGSQSIPRTLVVLSKKRQLSKYCRKASNCTFQQKIVIWILSTVALKPFGWKRDAYGEAPMPEESVH</sequence>
<gene>
    <name evidence="1" type="ORF">JM18_006429</name>
</gene>
<evidence type="ECO:0000313" key="2">
    <source>
        <dbReference type="Proteomes" id="UP000792063"/>
    </source>
</evidence>
<comment type="caution">
    <text evidence="1">The sequence shown here is derived from an EMBL/GenBank/DDBJ whole genome shotgun (WGS) entry which is preliminary data.</text>
</comment>
<dbReference type="Proteomes" id="UP000792063">
    <property type="component" value="Unassembled WGS sequence"/>
</dbReference>
<reference evidence="1" key="2">
    <citation type="submission" date="2020-06" db="EMBL/GenBank/DDBJ databases">
        <authorList>
            <person name="Studholme D.J."/>
        </authorList>
    </citation>
    <scope>NUCLEOTIDE SEQUENCE</scope>
    <source>
        <strain evidence="1">NZFS 3630</strain>
    </source>
</reference>
<proteinExistence type="predicted"/>
<organism evidence="1 2">
    <name type="scientific">Phytophthora kernoviae</name>
    <dbReference type="NCBI Taxonomy" id="325452"/>
    <lineage>
        <taxon>Eukaryota</taxon>
        <taxon>Sar</taxon>
        <taxon>Stramenopiles</taxon>
        <taxon>Oomycota</taxon>
        <taxon>Peronosporomycetes</taxon>
        <taxon>Peronosporales</taxon>
        <taxon>Peronosporaceae</taxon>
        <taxon>Phytophthora</taxon>
    </lineage>
</organism>
<dbReference type="EMBL" id="JPWU03000236">
    <property type="protein sequence ID" value="KAG2521803.1"/>
    <property type="molecule type" value="Genomic_DNA"/>
</dbReference>
<evidence type="ECO:0000313" key="1">
    <source>
        <dbReference type="EMBL" id="KAG2521803.1"/>
    </source>
</evidence>
<dbReference type="AlphaFoldDB" id="A0A921SF38"/>
<evidence type="ECO:0008006" key="3">
    <source>
        <dbReference type="Google" id="ProtNLM"/>
    </source>
</evidence>